<dbReference type="EMBL" id="CP162670">
    <property type="protein sequence ID" value="XDL22874.1"/>
    <property type="molecule type" value="Genomic_DNA"/>
</dbReference>
<protein>
    <recommendedName>
        <fullName evidence="1">DUF7878 domain-containing protein</fullName>
    </recommendedName>
</protein>
<reference evidence="2" key="1">
    <citation type="submission" date="2024-07" db="EMBL/GenBank/DDBJ databases">
        <authorList>
            <person name="Pedron J."/>
        </authorList>
    </citation>
    <scope>NUCLEOTIDE SEQUENCE</scope>
    <source>
        <strain evidence="2">A003-S1-M15</strain>
    </source>
</reference>
<dbReference type="InterPro" id="IPR057200">
    <property type="entry name" value="DUF7878"/>
</dbReference>
<dbReference type="AlphaFoldDB" id="A0AB39IQ01"/>
<accession>A0AB39IQ01</accession>
<dbReference type="Pfam" id="PF25297">
    <property type="entry name" value="DUF7878"/>
    <property type="match status" value="1"/>
</dbReference>
<dbReference type="GeneID" id="302582244"/>
<proteinExistence type="predicted"/>
<dbReference type="RefSeq" id="WP_226093510.1">
    <property type="nucleotide sequence ID" value="NZ_CP162670.1"/>
</dbReference>
<evidence type="ECO:0000259" key="1">
    <source>
        <dbReference type="Pfam" id="PF25297"/>
    </source>
</evidence>
<name>A0AB39IQ01_9GAMM</name>
<feature type="domain" description="DUF7878" evidence="1">
    <location>
        <begin position="23"/>
        <end position="126"/>
    </location>
</feature>
<evidence type="ECO:0000313" key="2">
    <source>
        <dbReference type="EMBL" id="XDL22874.1"/>
    </source>
</evidence>
<sequence>MKYISCVQKIKIEYSGLSFGSATTGPQLLSEVEGILIVRFDDEVFLSEDGILLLELAKDLSNWLKIGGDFAYYSMDYEDGPILSFKEAGGFWEVRSSWSEYACNGIDMLAIVNGVESFISSLAFDLKLKNIDVSLSIL</sequence>
<organism evidence="2">
    <name type="scientific">Dickeya oryzae</name>
    <dbReference type="NCBI Taxonomy" id="1240404"/>
    <lineage>
        <taxon>Bacteria</taxon>
        <taxon>Pseudomonadati</taxon>
        <taxon>Pseudomonadota</taxon>
        <taxon>Gammaproteobacteria</taxon>
        <taxon>Enterobacterales</taxon>
        <taxon>Pectobacteriaceae</taxon>
        <taxon>Dickeya</taxon>
    </lineage>
</organism>
<gene>
    <name evidence="2" type="ORF">LF929_011200</name>
</gene>